<dbReference type="InterPro" id="IPR036390">
    <property type="entry name" value="WH_DNA-bd_sf"/>
</dbReference>
<dbReference type="SMART" id="SM00418">
    <property type="entry name" value="HTH_ARSR"/>
    <property type="match status" value="1"/>
</dbReference>
<dbReference type="Proteomes" id="UP000503011">
    <property type="component" value="Chromosome"/>
</dbReference>
<evidence type="ECO:0000256" key="1">
    <source>
        <dbReference type="ARBA" id="ARBA00023015"/>
    </source>
</evidence>
<sequence length="125" mass="13653">MPDNVVRRDTVADTSDDLFRALADPTRRRIMDLLAERGSLTVSELAAQFPDLVASGISKHLMALRATGLVTAARQGRHQLYTIDADAMSRALVPWLARYETYWAGALTRLREAAVEPDGGDAGTL</sequence>
<protein>
    <recommendedName>
        <fullName evidence="4">HTH arsR-type domain-containing protein</fullName>
    </recommendedName>
</protein>
<dbReference type="PROSITE" id="PS50987">
    <property type="entry name" value="HTH_ARSR_2"/>
    <property type="match status" value="1"/>
</dbReference>
<evidence type="ECO:0000313" key="5">
    <source>
        <dbReference type="EMBL" id="BCB89255.1"/>
    </source>
</evidence>
<dbReference type="EMBL" id="AP022871">
    <property type="protein sequence ID" value="BCB89255.1"/>
    <property type="molecule type" value="Genomic_DNA"/>
</dbReference>
<evidence type="ECO:0000256" key="3">
    <source>
        <dbReference type="ARBA" id="ARBA00023163"/>
    </source>
</evidence>
<keyword evidence="6" id="KW-1185">Reference proteome</keyword>
<dbReference type="RefSeq" id="WP_173161110.1">
    <property type="nucleotide sequence ID" value="NZ_AP022871.1"/>
</dbReference>
<reference evidence="5 6" key="2">
    <citation type="submission" date="2020-03" db="EMBL/GenBank/DDBJ databases">
        <authorList>
            <person name="Ichikawa N."/>
            <person name="Kimura A."/>
            <person name="Kitahashi Y."/>
            <person name="Uohara A."/>
        </authorList>
    </citation>
    <scope>NUCLEOTIDE SEQUENCE [LARGE SCALE GENOMIC DNA]</scope>
    <source>
        <strain evidence="5 6">NBRC 105367</strain>
    </source>
</reference>
<evidence type="ECO:0000313" key="6">
    <source>
        <dbReference type="Proteomes" id="UP000503011"/>
    </source>
</evidence>
<gene>
    <name evidence="5" type="ORF">Psuf_065680</name>
</gene>
<keyword evidence="2" id="KW-0238">DNA-binding</keyword>
<keyword evidence="1" id="KW-0805">Transcription regulation</keyword>
<dbReference type="Gene3D" id="1.10.10.10">
    <property type="entry name" value="Winged helix-like DNA-binding domain superfamily/Winged helix DNA-binding domain"/>
    <property type="match status" value="1"/>
</dbReference>
<dbReference type="Pfam" id="PF12840">
    <property type="entry name" value="HTH_20"/>
    <property type="match status" value="1"/>
</dbReference>
<dbReference type="PRINTS" id="PR00778">
    <property type="entry name" value="HTHARSR"/>
</dbReference>
<reference evidence="5 6" key="1">
    <citation type="submission" date="2020-03" db="EMBL/GenBank/DDBJ databases">
        <title>Whole genome shotgun sequence of Phytohabitans suffuscus NBRC 105367.</title>
        <authorList>
            <person name="Komaki H."/>
            <person name="Tamura T."/>
        </authorList>
    </citation>
    <scope>NUCLEOTIDE SEQUENCE [LARGE SCALE GENOMIC DNA]</scope>
    <source>
        <strain evidence="5 6">NBRC 105367</strain>
    </source>
</reference>
<dbReference type="PANTHER" id="PTHR33154:SF33">
    <property type="entry name" value="TRANSCRIPTIONAL REPRESSOR SDPR"/>
    <property type="match status" value="1"/>
</dbReference>
<evidence type="ECO:0000256" key="2">
    <source>
        <dbReference type="ARBA" id="ARBA00023125"/>
    </source>
</evidence>
<evidence type="ECO:0000259" key="4">
    <source>
        <dbReference type="PROSITE" id="PS50987"/>
    </source>
</evidence>
<dbReference type="AlphaFoldDB" id="A0A6F8YSV0"/>
<dbReference type="InterPro" id="IPR036388">
    <property type="entry name" value="WH-like_DNA-bd_sf"/>
</dbReference>
<keyword evidence="3" id="KW-0804">Transcription</keyword>
<dbReference type="PANTHER" id="PTHR33154">
    <property type="entry name" value="TRANSCRIPTIONAL REGULATOR, ARSR FAMILY"/>
    <property type="match status" value="1"/>
</dbReference>
<feature type="domain" description="HTH arsR-type" evidence="4">
    <location>
        <begin position="7"/>
        <end position="103"/>
    </location>
</feature>
<organism evidence="5 6">
    <name type="scientific">Phytohabitans suffuscus</name>
    <dbReference type="NCBI Taxonomy" id="624315"/>
    <lineage>
        <taxon>Bacteria</taxon>
        <taxon>Bacillati</taxon>
        <taxon>Actinomycetota</taxon>
        <taxon>Actinomycetes</taxon>
        <taxon>Micromonosporales</taxon>
        <taxon>Micromonosporaceae</taxon>
    </lineage>
</organism>
<dbReference type="InterPro" id="IPR001845">
    <property type="entry name" value="HTH_ArsR_DNA-bd_dom"/>
</dbReference>
<name>A0A6F8YSV0_9ACTN</name>
<proteinExistence type="predicted"/>
<dbReference type="GO" id="GO:0003677">
    <property type="term" value="F:DNA binding"/>
    <property type="evidence" value="ECO:0007669"/>
    <property type="project" value="UniProtKB-KW"/>
</dbReference>
<dbReference type="CDD" id="cd00090">
    <property type="entry name" value="HTH_ARSR"/>
    <property type="match status" value="1"/>
</dbReference>
<accession>A0A6F8YSV0</accession>
<dbReference type="NCBIfam" id="NF033788">
    <property type="entry name" value="HTH_metalloreg"/>
    <property type="match status" value="1"/>
</dbReference>
<dbReference type="KEGG" id="psuu:Psuf_065680"/>
<dbReference type="InterPro" id="IPR051081">
    <property type="entry name" value="HTH_MetalResp_TranReg"/>
</dbReference>
<dbReference type="InterPro" id="IPR011991">
    <property type="entry name" value="ArsR-like_HTH"/>
</dbReference>
<dbReference type="GO" id="GO:0003700">
    <property type="term" value="F:DNA-binding transcription factor activity"/>
    <property type="evidence" value="ECO:0007669"/>
    <property type="project" value="InterPro"/>
</dbReference>
<dbReference type="SUPFAM" id="SSF46785">
    <property type="entry name" value="Winged helix' DNA-binding domain"/>
    <property type="match status" value="1"/>
</dbReference>